<feature type="repeat" description="ANK" evidence="3">
    <location>
        <begin position="127"/>
        <end position="159"/>
    </location>
</feature>
<reference evidence="5" key="1">
    <citation type="submission" date="2014-05" db="EMBL/GenBank/DDBJ databases">
        <title>The genome and life-stage specific transcriptomes of Globodera pallida elucidate key aspects of plant parasitism by a cyst nematode.</title>
        <authorList>
            <person name="Cotton J.A."/>
            <person name="Lilley C.J."/>
            <person name="Jones L.M."/>
            <person name="Kikuchi T."/>
            <person name="Reid A.J."/>
            <person name="Thorpe P."/>
            <person name="Tsai I.J."/>
            <person name="Beasley H."/>
            <person name="Blok V."/>
            <person name="Cock P.J.A."/>
            <person name="Van den Akker S.E."/>
            <person name="Holroyd N."/>
            <person name="Hunt M."/>
            <person name="Mantelin S."/>
            <person name="Naghra H."/>
            <person name="Pain A."/>
            <person name="Palomares-Rius J.E."/>
            <person name="Zarowiecki M."/>
            <person name="Berriman M."/>
            <person name="Jones J.T."/>
            <person name="Urwin P.E."/>
        </authorList>
    </citation>
    <scope>NUCLEOTIDE SEQUENCE [LARGE SCALE GENOMIC DNA]</scope>
    <source>
        <strain evidence="5">Lindley</strain>
    </source>
</reference>
<evidence type="ECO:0000256" key="4">
    <source>
        <dbReference type="SAM" id="Phobius"/>
    </source>
</evidence>
<keyword evidence="4" id="KW-0812">Transmembrane</keyword>
<dbReference type="PROSITE" id="PS50297">
    <property type="entry name" value="ANK_REP_REGION"/>
    <property type="match status" value="2"/>
</dbReference>
<keyword evidence="4" id="KW-1133">Transmembrane helix</keyword>
<reference evidence="6" key="2">
    <citation type="submission" date="2016-06" db="UniProtKB">
        <authorList>
            <consortium name="WormBaseParasite"/>
        </authorList>
    </citation>
    <scope>IDENTIFICATION</scope>
</reference>
<feature type="repeat" description="ANK" evidence="3">
    <location>
        <begin position="194"/>
        <end position="226"/>
    </location>
</feature>
<dbReference type="PROSITE" id="PS50088">
    <property type="entry name" value="ANK_REPEAT"/>
    <property type="match status" value="3"/>
</dbReference>
<dbReference type="Gene3D" id="1.25.40.20">
    <property type="entry name" value="Ankyrin repeat-containing domain"/>
    <property type="match status" value="2"/>
</dbReference>
<dbReference type="PANTHER" id="PTHR24189:SF50">
    <property type="entry name" value="ANKYRIN REPEAT AND SOCS BOX PROTEIN 2"/>
    <property type="match status" value="1"/>
</dbReference>
<keyword evidence="4" id="KW-0472">Membrane</keyword>
<dbReference type="InterPro" id="IPR036770">
    <property type="entry name" value="Ankyrin_rpt-contain_sf"/>
</dbReference>
<accession>A0A183C9B9</accession>
<evidence type="ECO:0000256" key="1">
    <source>
        <dbReference type="ARBA" id="ARBA00022737"/>
    </source>
</evidence>
<proteinExistence type="predicted"/>
<feature type="transmembrane region" description="Helical" evidence="4">
    <location>
        <begin position="20"/>
        <end position="39"/>
    </location>
</feature>
<keyword evidence="2 3" id="KW-0040">ANK repeat</keyword>
<dbReference type="InterPro" id="IPR050745">
    <property type="entry name" value="Multifunctional_regulatory"/>
</dbReference>
<dbReference type="GO" id="GO:0005634">
    <property type="term" value="C:nucleus"/>
    <property type="evidence" value="ECO:0007669"/>
    <property type="project" value="TreeGrafter"/>
</dbReference>
<evidence type="ECO:0000256" key="2">
    <source>
        <dbReference type="ARBA" id="ARBA00023043"/>
    </source>
</evidence>
<dbReference type="Pfam" id="PF12796">
    <property type="entry name" value="Ank_2"/>
    <property type="match status" value="2"/>
</dbReference>
<sequence>MGQLVSSILPSSVVNFFSKIFSALTTFFVGAWKGLLLFYRHGFTTLRFFILVIDGNVEELSELIDSLSDDELERLLHMKCPSMDDDYQITALIIAVMYGHAEVVVLLLEKGANPQQAIRQRIGRTRRNVFPLLYAVVFRHLEVCRILINYGANVDLGIEDETPLMCACYINNDTLDIVILLVESRADIERVDAEGTTALMFASEAGRVDVVRYLLSKNARIHRRDRRGRTALDLATDAAIVDLLNSAVEEQMTPPRNFGHHDF</sequence>
<dbReference type="GO" id="GO:0005737">
    <property type="term" value="C:cytoplasm"/>
    <property type="evidence" value="ECO:0007669"/>
    <property type="project" value="TreeGrafter"/>
</dbReference>
<dbReference type="AlphaFoldDB" id="A0A183C9B9"/>
<keyword evidence="5" id="KW-1185">Reference proteome</keyword>
<evidence type="ECO:0000313" key="5">
    <source>
        <dbReference type="Proteomes" id="UP000050741"/>
    </source>
</evidence>
<dbReference type="PANTHER" id="PTHR24189">
    <property type="entry name" value="MYOTROPHIN"/>
    <property type="match status" value="1"/>
</dbReference>
<evidence type="ECO:0000313" key="6">
    <source>
        <dbReference type="WBParaSite" id="GPLIN_000946700"/>
    </source>
</evidence>
<feature type="repeat" description="ANK" evidence="3">
    <location>
        <begin position="87"/>
        <end position="119"/>
    </location>
</feature>
<name>A0A183C9B9_GLOPA</name>
<keyword evidence="1" id="KW-0677">Repeat</keyword>
<dbReference type="SUPFAM" id="SSF48403">
    <property type="entry name" value="Ankyrin repeat"/>
    <property type="match status" value="1"/>
</dbReference>
<organism evidence="5 6">
    <name type="scientific">Globodera pallida</name>
    <name type="common">Potato cyst nematode worm</name>
    <name type="synonym">Heterodera pallida</name>
    <dbReference type="NCBI Taxonomy" id="36090"/>
    <lineage>
        <taxon>Eukaryota</taxon>
        <taxon>Metazoa</taxon>
        <taxon>Ecdysozoa</taxon>
        <taxon>Nematoda</taxon>
        <taxon>Chromadorea</taxon>
        <taxon>Rhabditida</taxon>
        <taxon>Tylenchina</taxon>
        <taxon>Tylenchomorpha</taxon>
        <taxon>Tylenchoidea</taxon>
        <taxon>Heteroderidae</taxon>
        <taxon>Heteroderinae</taxon>
        <taxon>Globodera</taxon>
    </lineage>
</organism>
<protein>
    <submittedName>
        <fullName evidence="6">ANK_REP_REGION domain-containing protein</fullName>
    </submittedName>
</protein>
<dbReference type="SMART" id="SM00248">
    <property type="entry name" value="ANK"/>
    <property type="match status" value="4"/>
</dbReference>
<dbReference type="WBParaSite" id="GPLIN_000946700">
    <property type="protein sequence ID" value="GPLIN_000946700"/>
    <property type="gene ID" value="GPLIN_000946700"/>
</dbReference>
<evidence type="ECO:0000256" key="3">
    <source>
        <dbReference type="PROSITE-ProRule" id="PRU00023"/>
    </source>
</evidence>
<dbReference type="InterPro" id="IPR002110">
    <property type="entry name" value="Ankyrin_rpt"/>
</dbReference>
<dbReference type="Proteomes" id="UP000050741">
    <property type="component" value="Unassembled WGS sequence"/>
</dbReference>